<evidence type="ECO:0000313" key="2">
    <source>
        <dbReference type="EMBL" id="SVB43652.1"/>
    </source>
</evidence>
<dbReference type="EMBL" id="UINC01041834">
    <property type="protein sequence ID" value="SVB43652.1"/>
    <property type="molecule type" value="Genomic_DNA"/>
</dbReference>
<name>A0A382DZW2_9ZZZZ</name>
<evidence type="ECO:0000256" key="1">
    <source>
        <dbReference type="SAM" id="MobiDB-lite"/>
    </source>
</evidence>
<feature type="region of interest" description="Disordered" evidence="1">
    <location>
        <begin position="127"/>
        <end position="153"/>
    </location>
</feature>
<reference evidence="2" key="1">
    <citation type="submission" date="2018-05" db="EMBL/GenBank/DDBJ databases">
        <authorList>
            <person name="Lanie J.A."/>
            <person name="Ng W.-L."/>
            <person name="Kazmierczak K.M."/>
            <person name="Andrzejewski T.M."/>
            <person name="Davidsen T.M."/>
            <person name="Wayne K.J."/>
            <person name="Tettelin H."/>
            <person name="Glass J.I."/>
            <person name="Rusch D."/>
            <person name="Podicherti R."/>
            <person name="Tsui H.-C.T."/>
            <person name="Winkler M.E."/>
        </authorList>
    </citation>
    <scope>NUCLEOTIDE SEQUENCE</scope>
</reference>
<sequence>MLLIIYSYEDGQPSSGRILAHSKNRSKIYDARTRIIAHSPDLDLRIVFTGDQRKLDEMNPELDLKLAMAEGADHEEMASLLFAEDIEKARLETELKEKQISGLEKIYKEQRITNTPANWHNTYQHVVGQEQTSSQSKTSDEKVHQNQKQATDK</sequence>
<accession>A0A382DZW2</accession>
<proteinExistence type="predicted"/>
<dbReference type="AlphaFoldDB" id="A0A382DZW2"/>
<gene>
    <name evidence="2" type="ORF">METZ01_LOCUS196506</name>
</gene>
<protein>
    <submittedName>
        <fullName evidence="2">Uncharacterized protein</fullName>
    </submittedName>
</protein>
<organism evidence="2">
    <name type="scientific">marine metagenome</name>
    <dbReference type="NCBI Taxonomy" id="408172"/>
    <lineage>
        <taxon>unclassified sequences</taxon>
        <taxon>metagenomes</taxon>
        <taxon>ecological metagenomes</taxon>
    </lineage>
</organism>
<feature type="compositionally biased region" description="Polar residues" evidence="1">
    <location>
        <begin position="127"/>
        <end position="137"/>
    </location>
</feature>
<feature type="compositionally biased region" description="Basic and acidic residues" evidence="1">
    <location>
        <begin position="138"/>
        <end position="153"/>
    </location>
</feature>